<reference evidence="8 9" key="1">
    <citation type="submission" date="2018-01" db="EMBL/GenBank/DDBJ databases">
        <title>Genomic Encyclopedia of Archaeal and Bacterial Type Strains, Phase II (KMG-II): from individual species to whole genera.</title>
        <authorList>
            <person name="Goeker M."/>
        </authorList>
    </citation>
    <scope>NUCLEOTIDE SEQUENCE [LARGE SCALE GENOMIC DNA]</scope>
    <source>
        <strain evidence="8 9">DSM 12048</strain>
    </source>
</reference>
<dbReference type="PANTHER" id="PTHR22807">
    <property type="entry name" value="NOP2 YEAST -RELATED NOL1/NOP2/FMU SUN DOMAIN-CONTAINING"/>
    <property type="match status" value="1"/>
</dbReference>
<organism evidence="8 9">
    <name type="scientific">Albidovulum inexpectatum</name>
    <dbReference type="NCBI Taxonomy" id="196587"/>
    <lineage>
        <taxon>Bacteria</taxon>
        <taxon>Pseudomonadati</taxon>
        <taxon>Pseudomonadota</taxon>
        <taxon>Alphaproteobacteria</taxon>
        <taxon>Rhodobacterales</taxon>
        <taxon>Paracoccaceae</taxon>
        <taxon>Albidovulum</taxon>
    </lineage>
</organism>
<accession>A0A2S5JMV5</accession>
<dbReference type="OrthoDB" id="9810297at2"/>
<dbReference type="Pfam" id="PF01029">
    <property type="entry name" value="NusB"/>
    <property type="match status" value="1"/>
</dbReference>
<name>A0A2S5JMV5_9RHOB</name>
<dbReference type="Gene3D" id="1.10.940.10">
    <property type="entry name" value="NusB-like"/>
    <property type="match status" value="1"/>
</dbReference>
<feature type="binding site" evidence="6">
    <location>
        <position position="296"/>
    </location>
    <ligand>
        <name>S-adenosyl-L-methionine</name>
        <dbReference type="ChEBI" id="CHEBI:59789"/>
    </ligand>
</feature>
<dbReference type="InterPro" id="IPR035926">
    <property type="entry name" value="NusB-like_sf"/>
</dbReference>
<dbReference type="GO" id="GO:0003723">
    <property type="term" value="F:RNA binding"/>
    <property type="evidence" value="ECO:0007669"/>
    <property type="project" value="UniProtKB-UniRule"/>
</dbReference>
<feature type="binding site" evidence="6">
    <location>
        <begin position="249"/>
        <end position="255"/>
    </location>
    <ligand>
        <name>S-adenosyl-L-methionine</name>
        <dbReference type="ChEBI" id="CHEBI:59789"/>
    </ligand>
</feature>
<evidence type="ECO:0000256" key="4">
    <source>
        <dbReference type="ARBA" id="ARBA00022691"/>
    </source>
</evidence>
<dbReference type="InterPro" id="IPR029063">
    <property type="entry name" value="SAM-dependent_MTases_sf"/>
</dbReference>
<evidence type="ECO:0000256" key="5">
    <source>
        <dbReference type="ARBA" id="ARBA00022884"/>
    </source>
</evidence>
<dbReference type="InterPro" id="IPR018314">
    <property type="entry name" value="RsmB/NOL1/NOP2-like_CS"/>
</dbReference>
<dbReference type="PANTHER" id="PTHR22807:SF61">
    <property type="entry name" value="NOL1_NOP2_SUN FAMILY PROTEIN _ ANTITERMINATION NUSB DOMAIN-CONTAINING PROTEIN"/>
    <property type="match status" value="1"/>
</dbReference>
<keyword evidence="9" id="KW-1185">Reference proteome</keyword>
<dbReference type="RefSeq" id="WP_104069105.1">
    <property type="nucleotide sequence ID" value="NZ_PRDS01000001.1"/>
</dbReference>
<feature type="active site" description="Nucleophile" evidence="6">
    <location>
        <position position="365"/>
    </location>
</feature>
<evidence type="ECO:0000256" key="6">
    <source>
        <dbReference type="PROSITE-ProRule" id="PRU01023"/>
    </source>
</evidence>
<evidence type="ECO:0000313" key="9">
    <source>
        <dbReference type="Proteomes" id="UP000239736"/>
    </source>
</evidence>
<proteinExistence type="inferred from homology"/>
<protein>
    <submittedName>
        <fullName evidence="8">16S rRNA (Cytosine967-C5)-methyltransferase</fullName>
    </submittedName>
</protein>
<dbReference type="AlphaFoldDB" id="A0A2S5JMV5"/>
<evidence type="ECO:0000256" key="3">
    <source>
        <dbReference type="ARBA" id="ARBA00022679"/>
    </source>
</evidence>
<dbReference type="SUPFAM" id="SSF53335">
    <property type="entry name" value="S-adenosyl-L-methionine-dependent methyltransferases"/>
    <property type="match status" value="1"/>
</dbReference>
<keyword evidence="2 6" id="KW-0489">Methyltransferase</keyword>
<keyword evidence="4 6" id="KW-0949">S-adenosyl-L-methionine</keyword>
<feature type="domain" description="SAM-dependent MTase RsmB/NOP-type" evidence="7">
    <location>
        <begin position="140"/>
        <end position="433"/>
    </location>
</feature>
<dbReference type="PROSITE" id="PS51686">
    <property type="entry name" value="SAM_MT_RSMB_NOP"/>
    <property type="match status" value="1"/>
</dbReference>
<dbReference type="Proteomes" id="UP000239736">
    <property type="component" value="Unassembled WGS sequence"/>
</dbReference>
<sequence>MGRISQQMVRSARQGALRLVLGVTEAPDGQGRSIADQIASGLLAPLSPPDRARAQRLALATLRNVARAEHVLRPRLRKPPPPVIRALLRLSVVEMLAEGAPSHAVVNDAVALTREMGAAGMAGMVNAVLRAAAATPQADWDALPPQPLPNWLRGRLMSAYGKKAVQAIEAAHARGADLDLTPRDGDATTLAATLGAEALPTGSVRIRGAAQVSQLPGYEQGGWWVQDAAAAIPARVLAARPGERVLDLCAAPGGKTLQLAATGASVTALDISDQRMDRLRQNLTRCGLSAECVVADALDWQPDQPFDAVLLDAPCSATGTIRRHPDLPFIRDGKSIAQIADLQDRLIDRALGFLRPGGRLVFATCSLLPEEGESRLAAALERHPGLRANREALDLPGIAPQWITADGGLRLRPDYWPERGGMDGFFVARLDLPGA</sequence>
<comment type="caution">
    <text evidence="8">The sequence shown here is derived from an EMBL/GenBank/DDBJ whole genome shotgun (WGS) entry which is preliminary data.</text>
</comment>
<dbReference type="SUPFAM" id="SSF48013">
    <property type="entry name" value="NusB-like"/>
    <property type="match status" value="1"/>
</dbReference>
<comment type="similarity">
    <text evidence="1 6">Belongs to the class I-like SAM-binding methyltransferase superfamily. RsmB/NOP family.</text>
</comment>
<keyword evidence="5 6" id="KW-0694">RNA-binding</keyword>
<dbReference type="GO" id="GO:0008173">
    <property type="term" value="F:RNA methyltransferase activity"/>
    <property type="evidence" value="ECO:0007669"/>
    <property type="project" value="InterPro"/>
</dbReference>
<keyword evidence="3 6" id="KW-0808">Transferase</keyword>
<dbReference type="InterPro" id="IPR023267">
    <property type="entry name" value="RCMT"/>
</dbReference>
<gene>
    <name evidence="8" type="ORF">LV82_00513</name>
</gene>
<feature type="binding site" evidence="6">
    <location>
        <position position="312"/>
    </location>
    <ligand>
        <name>S-adenosyl-L-methionine</name>
        <dbReference type="ChEBI" id="CHEBI:59789"/>
    </ligand>
</feature>
<evidence type="ECO:0000313" key="8">
    <source>
        <dbReference type="EMBL" id="PPB82575.1"/>
    </source>
</evidence>
<dbReference type="Pfam" id="PF01189">
    <property type="entry name" value="Methyltr_RsmB-F"/>
    <property type="match status" value="1"/>
</dbReference>
<dbReference type="InterPro" id="IPR049560">
    <property type="entry name" value="MeTrfase_RsmB-F_NOP2_cat"/>
</dbReference>
<dbReference type="GO" id="GO:0006355">
    <property type="term" value="P:regulation of DNA-templated transcription"/>
    <property type="evidence" value="ECO:0007669"/>
    <property type="project" value="InterPro"/>
</dbReference>
<dbReference type="InterPro" id="IPR001678">
    <property type="entry name" value="MeTrfase_RsmB-F_NOP2_dom"/>
</dbReference>
<dbReference type="Gene3D" id="3.40.50.150">
    <property type="entry name" value="Vaccinia Virus protein VP39"/>
    <property type="match status" value="1"/>
</dbReference>
<evidence type="ECO:0000259" key="7">
    <source>
        <dbReference type="PROSITE" id="PS51686"/>
    </source>
</evidence>
<evidence type="ECO:0000256" key="2">
    <source>
        <dbReference type="ARBA" id="ARBA00022603"/>
    </source>
</evidence>
<dbReference type="InterPro" id="IPR006027">
    <property type="entry name" value="NusB_RsmB_TIM44"/>
</dbReference>
<dbReference type="EMBL" id="PRDS01000001">
    <property type="protein sequence ID" value="PPB82575.1"/>
    <property type="molecule type" value="Genomic_DNA"/>
</dbReference>
<dbReference type="PRINTS" id="PR02008">
    <property type="entry name" value="RCMTFAMILY"/>
</dbReference>
<evidence type="ECO:0000256" key="1">
    <source>
        <dbReference type="ARBA" id="ARBA00007494"/>
    </source>
</evidence>
<dbReference type="CDD" id="cd02440">
    <property type="entry name" value="AdoMet_MTases"/>
    <property type="match status" value="1"/>
</dbReference>
<dbReference type="PROSITE" id="PS01153">
    <property type="entry name" value="NOL1_NOP2_SUN"/>
    <property type="match status" value="1"/>
</dbReference>
<dbReference type="GO" id="GO:0001510">
    <property type="term" value="P:RNA methylation"/>
    <property type="evidence" value="ECO:0007669"/>
    <property type="project" value="InterPro"/>
</dbReference>
<feature type="binding site" evidence="6">
    <location>
        <position position="270"/>
    </location>
    <ligand>
        <name>S-adenosyl-L-methionine</name>
        <dbReference type="ChEBI" id="CHEBI:59789"/>
    </ligand>
</feature>